<evidence type="ECO:0000256" key="6">
    <source>
        <dbReference type="ARBA" id="ARBA00023062"/>
    </source>
</evidence>
<keyword evidence="4 9" id="KW-0274">FAD</keyword>
<dbReference type="OMA" id="QECMGFL"/>
<dbReference type="InterPro" id="IPR015659">
    <property type="entry name" value="Proline_oxidase"/>
</dbReference>
<evidence type="ECO:0000256" key="9">
    <source>
        <dbReference type="RuleBase" id="RU364054"/>
    </source>
</evidence>
<keyword evidence="3 9" id="KW-0285">Flavoprotein</keyword>
<accession>A0A8D2IKF4</accession>
<evidence type="ECO:0000256" key="5">
    <source>
        <dbReference type="ARBA" id="ARBA00023002"/>
    </source>
</evidence>
<feature type="domain" description="Proline dehydrogenase" evidence="11">
    <location>
        <begin position="198"/>
        <end position="507"/>
    </location>
</feature>
<evidence type="ECO:0000256" key="2">
    <source>
        <dbReference type="ARBA" id="ARBA00005869"/>
    </source>
</evidence>
<dbReference type="AlphaFoldDB" id="A0A8D2IKF4"/>
<dbReference type="GO" id="GO:0004657">
    <property type="term" value="F:proline dehydrogenase activity"/>
    <property type="evidence" value="ECO:0007669"/>
    <property type="project" value="UniProtKB-EC"/>
</dbReference>
<comment type="cofactor">
    <cofactor evidence="1 9">
        <name>FAD</name>
        <dbReference type="ChEBI" id="CHEBI:57692"/>
    </cofactor>
</comment>
<comment type="catalytic activity">
    <reaction evidence="7">
        <text>trans-4-hydroxy-L-proline + a quinone = (3R,5S)-1-pyrroline-3-hydroxy-5-carboxylate + a quinol + H(+)</text>
        <dbReference type="Rhea" id="RHEA:52512"/>
        <dbReference type="ChEBI" id="CHEBI:15378"/>
        <dbReference type="ChEBI" id="CHEBI:24646"/>
        <dbReference type="ChEBI" id="CHEBI:58375"/>
        <dbReference type="ChEBI" id="CHEBI:62612"/>
        <dbReference type="ChEBI" id="CHEBI:132124"/>
        <dbReference type="EC" id="1.5.5.3"/>
    </reaction>
</comment>
<keyword evidence="10" id="KW-0732">Signal</keyword>
<dbReference type="Ensembl" id="ENSVKKT00000002296.1">
    <property type="protein sequence ID" value="ENSVKKP00000002227.1"/>
    <property type="gene ID" value="ENSVKKG00000001803.1"/>
</dbReference>
<evidence type="ECO:0000256" key="4">
    <source>
        <dbReference type="ARBA" id="ARBA00022827"/>
    </source>
</evidence>
<dbReference type="Gene3D" id="3.20.20.220">
    <property type="match status" value="1"/>
</dbReference>
<evidence type="ECO:0000256" key="10">
    <source>
        <dbReference type="SAM" id="SignalP"/>
    </source>
</evidence>
<proteinExistence type="inferred from homology"/>
<name>A0A8D2IKF4_VARKO</name>
<comment type="similarity">
    <text evidence="2 9">Belongs to the proline oxidase family.</text>
</comment>
<dbReference type="InterPro" id="IPR002872">
    <property type="entry name" value="Proline_DH_dom"/>
</dbReference>
<dbReference type="GO" id="GO:0071949">
    <property type="term" value="F:FAD binding"/>
    <property type="evidence" value="ECO:0007669"/>
    <property type="project" value="TreeGrafter"/>
</dbReference>
<feature type="chain" id="PRO_5034813837" description="Proline dehydrogenase" evidence="10">
    <location>
        <begin position="31"/>
        <end position="527"/>
    </location>
</feature>
<dbReference type="Proteomes" id="UP000694545">
    <property type="component" value="Unplaced"/>
</dbReference>
<dbReference type="SUPFAM" id="SSF51730">
    <property type="entry name" value="FAD-linked oxidoreductase"/>
    <property type="match status" value="1"/>
</dbReference>
<evidence type="ECO:0000256" key="7">
    <source>
        <dbReference type="ARBA" id="ARBA00048242"/>
    </source>
</evidence>
<protein>
    <recommendedName>
        <fullName evidence="9">Proline dehydrogenase</fullName>
        <ecNumber evidence="9">1.5.5.2</ecNumber>
    </recommendedName>
</protein>
<dbReference type="EC" id="1.5.5.2" evidence="9"/>
<dbReference type="PANTHER" id="PTHR13914:SF29">
    <property type="entry name" value="HYDROXYPROLINE DEHYDROGENASE"/>
    <property type="match status" value="1"/>
</dbReference>
<dbReference type="Pfam" id="PF01619">
    <property type="entry name" value="Pro_dh"/>
    <property type="match status" value="1"/>
</dbReference>
<keyword evidence="6 9" id="KW-0642">Proline metabolism</keyword>
<evidence type="ECO:0000256" key="8">
    <source>
        <dbReference type="ARBA" id="ARBA00048779"/>
    </source>
</evidence>
<evidence type="ECO:0000313" key="13">
    <source>
        <dbReference type="Proteomes" id="UP000694545"/>
    </source>
</evidence>
<keyword evidence="13" id="KW-1185">Reference proteome</keyword>
<dbReference type="GO" id="GO:0010133">
    <property type="term" value="P:L-proline catabolic process to L-glutamate"/>
    <property type="evidence" value="ECO:0007669"/>
    <property type="project" value="TreeGrafter"/>
</dbReference>
<feature type="signal peptide" evidence="10">
    <location>
        <begin position="1"/>
        <end position="30"/>
    </location>
</feature>
<organism evidence="12 13">
    <name type="scientific">Varanus komodoensis</name>
    <name type="common">Komodo dragon</name>
    <dbReference type="NCBI Taxonomy" id="61221"/>
    <lineage>
        <taxon>Eukaryota</taxon>
        <taxon>Metazoa</taxon>
        <taxon>Chordata</taxon>
        <taxon>Craniata</taxon>
        <taxon>Vertebrata</taxon>
        <taxon>Euteleostomi</taxon>
        <taxon>Lepidosauria</taxon>
        <taxon>Squamata</taxon>
        <taxon>Bifurcata</taxon>
        <taxon>Unidentata</taxon>
        <taxon>Episquamata</taxon>
        <taxon>Toxicofera</taxon>
        <taxon>Anguimorpha</taxon>
        <taxon>Paleoanguimorpha</taxon>
        <taxon>Varanoidea</taxon>
        <taxon>Varanidae</taxon>
        <taxon>Varanus</taxon>
    </lineage>
</organism>
<dbReference type="GO" id="GO:0005739">
    <property type="term" value="C:mitochondrion"/>
    <property type="evidence" value="ECO:0007669"/>
    <property type="project" value="TreeGrafter"/>
</dbReference>
<reference evidence="12" key="1">
    <citation type="submission" date="2025-08" db="UniProtKB">
        <authorList>
            <consortium name="Ensembl"/>
        </authorList>
    </citation>
    <scope>IDENTIFICATION</scope>
</reference>
<dbReference type="InterPro" id="IPR029041">
    <property type="entry name" value="FAD-linked_oxidoreductase-like"/>
</dbReference>
<dbReference type="PANTHER" id="PTHR13914">
    <property type="entry name" value="PROLINE OXIDASE"/>
    <property type="match status" value="1"/>
</dbReference>
<sequence>MGLWALREPGCKRRLGVLGLTVVLEWGSSAAGSMDCSCCFSLWSRRLLRSSCCVGSFASAAKLCPAGTTASRVGVLGARWEGSPIPTCKRCLVACSGLGGAGPPKVSEVPWARHPEWAPPPARLPSQHRCRQWLLPHLLSCLLSISRRVLGRRLWNSVLRLTLYGQFVAGETHKEIKGTLQRLQDLGVRPLLAVPIEEDVGEAKEGERWYDENANSMMTCVDLSVGSTTNPMMQLKVTALMAAELCVSLVGRQRDLGPSFNSGGTLWVERYSMELKFCCLTEEENQHFRKSLRRLNSVAQHAVKKGVRVLVDAEYTYVNPALTLVTVAMMATCNTQHPWIWNTYQAYLKDTLERMHQDAALADRLGVCFGVKLVRGAYLEKERKLAKEKGYSDPVQPTWEATNESYERCLDFCLDRVPHSKGKFELIVATHNEASVMHTVQRMAEMSIDKGAGLVCFGQLLGMCDQVSLALGQAGYAIYKSIPYGSVEEVIPYLTRRAHENQSVLQGIRKERDLLRSELRRRILRQP</sequence>
<keyword evidence="5 9" id="KW-0560">Oxidoreductase</keyword>
<reference evidence="12" key="2">
    <citation type="submission" date="2025-09" db="UniProtKB">
        <authorList>
            <consortium name="Ensembl"/>
        </authorList>
    </citation>
    <scope>IDENTIFICATION</scope>
</reference>
<evidence type="ECO:0000256" key="1">
    <source>
        <dbReference type="ARBA" id="ARBA00001974"/>
    </source>
</evidence>
<comment type="catalytic activity">
    <reaction evidence="8 9">
        <text>L-proline + a quinone = (S)-1-pyrroline-5-carboxylate + a quinol + H(+)</text>
        <dbReference type="Rhea" id="RHEA:23784"/>
        <dbReference type="ChEBI" id="CHEBI:15378"/>
        <dbReference type="ChEBI" id="CHEBI:17388"/>
        <dbReference type="ChEBI" id="CHEBI:24646"/>
        <dbReference type="ChEBI" id="CHEBI:60039"/>
        <dbReference type="ChEBI" id="CHEBI:132124"/>
        <dbReference type="EC" id="1.5.5.2"/>
    </reaction>
</comment>
<comment type="function">
    <text evidence="9">Converts proline to delta-1-pyrroline-5-carboxylate.</text>
</comment>
<evidence type="ECO:0000313" key="12">
    <source>
        <dbReference type="Ensembl" id="ENSVKKP00000002227.1"/>
    </source>
</evidence>
<evidence type="ECO:0000256" key="3">
    <source>
        <dbReference type="ARBA" id="ARBA00022630"/>
    </source>
</evidence>
<evidence type="ECO:0000259" key="11">
    <source>
        <dbReference type="Pfam" id="PF01619"/>
    </source>
</evidence>